<feature type="transmembrane region" description="Helical" evidence="1">
    <location>
        <begin position="59"/>
        <end position="79"/>
    </location>
</feature>
<feature type="transmembrane region" description="Helical" evidence="1">
    <location>
        <begin position="21"/>
        <end position="39"/>
    </location>
</feature>
<dbReference type="Proteomes" id="UP000176287">
    <property type="component" value="Unassembled WGS sequence"/>
</dbReference>
<gene>
    <name evidence="2" type="ORF">A3B13_00745</name>
</gene>
<evidence type="ECO:0000313" key="3">
    <source>
        <dbReference type="Proteomes" id="UP000176287"/>
    </source>
</evidence>
<keyword evidence="1" id="KW-0812">Transmembrane</keyword>
<accession>A0A1G2CC56</accession>
<dbReference type="AlphaFoldDB" id="A0A1G2CC56"/>
<evidence type="ECO:0000313" key="2">
    <source>
        <dbReference type="EMBL" id="OGY98955.1"/>
    </source>
</evidence>
<name>A0A1G2CC56_9BACT</name>
<organism evidence="2 3">
    <name type="scientific">Candidatus Liptonbacteria bacterium RIFCSPLOWO2_01_FULL_45_15</name>
    <dbReference type="NCBI Taxonomy" id="1798649"/>
    <lineage>
        <taxon>Bacteria</taxon>
        <taxon>Candidatus Liptoniibacteriota</taxon>
    </lineage>
</organism>
<reference evidence="2 3" key="1">
    <citation type="journal article" date="2016" name="Nat. Commun.">
        <title>Thousands of microbial genomes shed light on interconnected biogeochemical processes in an aquifer system.</title>
        <authorList>
            <person name="Anantharaman K."/>
            <person name="Brown C.T."/>
            <person name="Hug L.A."/>
            <person name="Sharon I."/>
            <person name="Castelle C.J."/>
            <person name="Probst A.J."/>
            <person name="Thomas B.C."/>
            <person name="Singh A."/>
            <person name="Wilkins M.J."/>
            <person name="Karaoz U."/>
            <person name="Brodie E.L."/>
            <person name="Williams K.H."/>
            <person name="Hubbard S.S."/>
            <person name="Banfield J.F."/>
        </authorList>
    </citation>
    <scope>NUCLEOTIDE SEQUENCE [LARGE SCALE GENOMIC DNA]</scope>
</reference>
<evidence type="ECO:0000256" key="1">
    <source>
        <dbReference type="SAM" id="Phobius"/>
    </source>
</evidence>
<sequence length="238" mass="26582">MLLISRRWREEGLFMNYVPQLLFFGVVMAAFGLIGLFMSRLGWRGHSGWRGLVKFLVDFAALVAAIIGLALSLSGCAGLSDPAKPRTSAEEFPLRNQDPRVGLVVNRGTAPMNLFIYDRANRLVEQVYLSGAERHIVSVVSASGQPYPQYWMRLLEPGCYRLESFPFFLGIWLVPPTRGRVDLPKQTYSVCVSNNPTAQYYGGRHWGWLLRIGANIPEGGVGNGNAFPSLIQFVNPFR</sequence>
<keyword evidence="1" id="KW-0472">Membrane</keyword>
<keyword evidence="1" id="KW-1133">Transmembrane helix</keyword>
<protein>
    <submittedName>
        <fullName evidence="2">Uncharacterized protein</fullName>
    </submittedName>
</protein>
<proteinExistence type="predicted"/>
<dbReference type="STRING" id="1798649.A3B13_00745"/>
<comment type="caution">
    <text evidence="2">The sequence shown here is derived from an EMBL/GenBank/DDBJ whole genome shotgun (WGS) entry which is preliminary data.</text>
</comment>
<dbReference type="EMBL" id="MHKZ01000048">
    <property type="protein sequence ID" value="OGY98955.1"/>
    <property type="molecule type" value="Genomic_DNA"/>
</dbReference>